<proteinExistence type="predicted"/>
<keyword evidence="5" id="KW-0966">Cell projection</keyword>
<evidence type="ECO:0000256" key="4">
    <source>
        <dbReference type="ARBA" id="ARBA00023069"/>
    </source>
</evidence>
<accession>W4HDB9</accession>
<keyword evidence="3" id="KW-0963">Cytoplasm</keyword>
<evidence type="ECO:0000259" key="7">
    <source>
        <dbReference type="Pfam" id="PF22544"/>
    </source>
</evidence>
<evidence type="ECO:0000256" key="1">
    <source>
        <dbReference type="ARBA" id="ARBA00004138"/>
    </source>
</evidence>
<protein>
    <recommendedName>
        <fullName evidence="7">HYDIN/VesB/CFA65-like Ig-like domain-containing protein</fullName>
    </recommendedName>
</protein>
<name>W4HDB9_APHAT</name>
<reference evidence="8" key="1">
    <citation type="submission" date="2013-12" db="EMBL/GenBank/DDBJ databases">
        <title>The Genome Sequence of Aphanomyces astaci APO3.</title>
        <authorList>
            <consortium name="The Broad Institute Genomics Platform"/>
            <person name="Russ C."/>
            <person name="Tyler B."/>
            <person name="van West P."/>
            <person name="Dieguez-Uribeondo J."/>
            <person name="Young S.K."/>
            <person name="Zeng Q."/>
            <person name="Gargeya S."/>
            <person name="Fitzgerald M."/>
            <person name="Abouelleil A."/>
            <person name="Alvarado L."/>
            <person name="Chapman S.B."/>
            <person name="Gainer-Dewar J."/>
            <person name="Goldberg J."/>
            <person name="Griggs A."/>
            <person name="Gujja S."/>
            <person name="Hansen M."/>
            <person name="Howarth C."/>
            <person name="Imamovic A."/>
            <person name="Ireland A."/>
            <person name="Larimer J."/>
            <person name="McCowan C."/>
            <person name="Murphy C."/>
            <person name="Pearson M."/>
            <person name="Poon T.W."/>
            <person name="Priest M."/>
            <person name="Roberts A."/>
            <person name="Saif S."/>
            <person name="Shea T."/>
            <person name="Sykes S."/>
            <person name="Wortman J."/>
            <person name="Nusbaum C."/>
            <person name="Birren B."/>
        </authorList>
    </citation>
    <scope>NUCLEOTIDE SEQUENCE [LARGE SCALE GENOMIC DNA]</scope>
    <source>
        <strain evidence="8">APO3</strain>
    </source>
</reference>
<dbReference type="OrthoDB" id="5538672at2759"/>
<sequence>MELVAERKKPEDAKLLRPLASQKFPYVGGNAVLEAIPQVVHFGGFRLNHTLTQKVRILNKGTASTRMHIVTPTDGPFHVENNRRGTIYPGMSEDLVVTFTAHEFKYFYDCVKVHSEGGNFIIPMHAYPVVNKVNFPRQIHFGTQPLGFASTRTVTIGCSVPIEFEFRIQVKRAHSSITVHPVHGTIPANGEAEITIAFQPIVMANVFCEIELLVSQFDFQPMTCVISGASAPGLQVPSNDQAEVEDNDPAVDPDRQLEGDATVDTMLEPHQPANDNPPPSKRPPKKTKKTATSEVDDVDIMDGIKIPKHMDGITATNFVLTQQPGKLKPKDLKRAIDENRALRKRQKAEQEALRLKTGSTGGGRLSFDVLLMEESVSTKPTTRQLKELVFLQELQEIDKMESELEFQSNREFVGDSLLAPRDIDFIYAVRTYHKLERERNAREVLRTTFASHGGSVSSIPPVRAVLPAFHTPTHVPDFNPYKNDLWAKRKRMLARFVQVVSKLITRNRAKRRLRLLQAWIGPATTRLEVRKMVDRDWKFAQVSITDTKQKPPLSDSQHSDDNASFMLNSLAASPVVPASDVSSIVVVHSYPLYLESESRARFPVAVATDTASFQDFNLFPLDVPLEANLMGYRPQQPLPIPQYVPLEATRSHRVGAQHEAGVRVPRAIVPVEAIPLVPHAELVWRFTLEPSVFIFPPATLRVYTPLTSPLETDPEYILQPRRRERQVARTTLNVMADTPGTISLAIKTPYMLHTAWVGWRDRSNETTAALWDAPPGAPALIDTSKTIPIDMLSDSESDNEDTSLVKVPTLDDAKRLFEDDMDLALLATFPRYDAWLRLENEYQTYRNDLCMQLPKRMEAIAKHVRNPTTPFVLEGHGDVLPLHAWDEHGVSTREF</sequence>
<evidence type="ECO:0000313" key="8">
    <source>
        <dbReference type="EMBL" id="ETV89561.1"/>
    </source>
</evidence>
<gene>
    <name evidence="8" type="ORF">H257_00792</name>
</gene>
<keyword evidence="4" id="KW-0969">Cilium</keyword>
<dbReference type="GeneID" id="20802788"/>
<evidence type="ECO:0000256" key="6">
    <source>
        <dbReference type="SAM" id="MobiDB-lite"/>
    </source>
</evidence>
<dbReference type="PANTHER" id="PTHR46500:SF1">
    <property type="entry name" value="CILIA- AND FLAGELLA-ASSOCIATED PROTEIN 221"/>
    <property type="match status" value="1"/>
</dbReference>
<dbReference type="PANTHER" id="PTHR46500">
    <property type="entry name" value="CILIA- AND FLAGELLA-ASSOCIATED PROTEIN 221"/>
    <property type="match status" value="1"/>
</dbReference>
<dbReference type="STRING" id="112090.W4HDB9"/>
<evidence type="ECO:0000256" key="2">
    <source>
        <dbReference type="ARBA" id="ARBA00004496"/>
    </source>
</evidence>
<dbReference type="Gene3D" id="2.60.40.10">
    <property type="entry name" value="Immunoglobulins"/>
    <property type="match status" value="2"/>
</dbReference>
<feature type="compositionally biased region" description="Acidic residues" evidence="6">
    <location>
        <begin position="242"/>
        <end position="251"/>
    </location>
</feature>
<dbReference type="VEuPathDB" id="FungiDB:H257_00792"/>
<feature type="region of interest" description="Disordered" evidence="6">
    <location>
        <begin position="236"/>
        <end position="295"/>
    </location>
</feature>
<dbReference type="RefSeq" id="XP_009821961.1">
    <property type="nucleotide sequence ID" value="XM_009823659.1"/>
</dbReference>
<evidence type="ECO:0000256" key="3">
    <source>
        <dbReference type="ARBA" id="ARBA00022490"/>
    </source>
</evidence>
<dbReference type="GO" id="GO:0044458">
    <property type="term" value="P:motile cilium assembly"/>
    <property type="evidence" value="ECO:0007669"/>
    <property type="project" value="TreeGrafter"/>
</dbReference>
<dbReference type="InterPro" id="IPR013783">
    <property type="entry name" value="Ig-like_fold"/>
</dbReference>
<evidence type="ECO:0000256" key="5">
    <source>
        <dbReference type="ARBA" id="ARBA00023273"/>
    </source>
</evidence>
<dbReference type="InterPro" id="IPR053879">
    <property type="entry name" value="HYDIN_VesB_CFA65-like_Ig"/>
</dbReference>
<dbReference type="Pfam" id="PF22544">
    <property type="entry name" value="HYDIN_VesB_CFA65-like_Ig"/>
    <property type="match status" value="1"/>
</dbReference>
<dbReference type="EMBL" id="KI913114">
    <property type="protein sequence ID" value="ETV89561.1"/>
    <property type="molecule type" value="Genomic_DNA"/>
</dbReference>
<dbReference type="InterPro" id="IPR029676">
    <property type="entry name" value="CFAP221"/>
</dbReference>
<dbReference type="GO" id="GO:0003341">
    <property type="term" value="P:cilium movement"/>
    <property type="evidence" value="ECO:0007669"/>
    <property type="project" value="InterPro"/>
</dbReference>
<organism evidence="8">
    <name type="scientific">Aphanomyces astaci</name>
    <name type="common">Crayfish plague agent</name>
    <dbReference type="NCBI Taxonomy" id="112090"/>
    <lineage>
        <taxon>Eukaryota</taxon>
        <taxon>Sar</taxon>
        <taxon>Stramenopiles</taxon>
        <taxon>Oomycota</taxon>
        <taxon>Saprolegniomycetes</taxon>
        <taxon>Saprolegniales</taxon>
        <taxon>Verrucalvaceae</taxon>
        <taxon>Aphanomyces</taxon>
    </lineage>
</organism>
<comment type="subcellular location">
    <subcellularLocation>
        <location evidence="1">Cell projection</location>
        <location evidence="1">Cilium</location>
    </subcellularLocation>
    <subcellularLocation>
        <location evidence="2">Cytoplasm</location>
    </subcellularLocation>
</comment>
<dbReference type="AlphaFoldDB" id="W4HDB9"/>
<dbReference type="GO" id="GO:0097729">
    <property type="term" value="C:9+2 motile cilium"/>
    <property type="evidence" value="ECO:0007669"/>
    <property type="project" value="TreeGrafter"/>
</dbReference>
<feature type="domain" description="HYDIN/VesB/CFA65-like Ig-like" evidence="7">
    <location>
        <begin position="33"/>
        <end position="117"/>
    </location>
</feature>